<dbReference type="RefSeq" id="WP_349640764.1">
    <property type="nucleotide sequence ID" value="NZ_CP090958.1"/>
</dbReference>
<dbReference type="SUPFAM" id="SSF88713">
    <property type="entry name" value="Glycoside hydrolase/deacetylase"/>
    <property type="match status" value="1"/>
</dbReference>
<accession>A0ABY8R0J6</accession>
<sequence>MSSADASTPGFFALAFDLDGPSGSALVDGSIGTRPGYFVFGSYGPHRAVPRILELLAAADVRATFFTPGWVVRHWPELCRRIRDEGHEMAGHGDRHETLFGLPRAEQVGILERSQQAFIDVLGDHARGFRAPSGDVDPATIGLLKEHGYTYSSSLRSGDLPFRHAGSGLAEVPAKSLFDDYAAFAYHRAPNFPSGLDRVASYHSVFRSWREEAFAGADEGLPVVSIWHPKVIGTPGRLLMLEAFIDDLQGHPNLRIATCGEVVEHYLEGGARAVA</sequence>
<evidence type="ECO:0000313" key="3">
    <source>
        <dbReference type="Proteomes" id="UP001209083"/>
    </source>
</evidence>
<dbReference type="Pfam" id="PF01522">
    <property type="entry name" value="Polysacc_deac_1"/>
    <property type="match status" value="1"/>
</dbReference>
<dbReference type="PROSITE" id="PS51677">
    <property type="entry name" value="NODB"/>
    <property type="match status" value="1"/>
</dbReference>
<evidence type="ECO:0000313" key="2">
    <source>
        <dbReference type="EMBL" id="WGW13940.1"/>
    </source>
</evidence>
<gene>
    <name evidence="2" type="ORF">LWF01_09455</name>
</gene>
<dbReference type="Proteomes" id="UP001209083">
    <property type="component" value="Chromosome"/>
</dbReference>
<evidence type="ECO:0000259" key="1">
    <source>
        <dbReference type="PROSITE" id="PS51677"/>
    </source>
</evidence>
<dbReference type="PANTHER" id="PTHR47561:SF1">
    <property type="entry name" value="POLYSACCHARIDE DEACETYLASE FAMILY PROTEIN (AFU_ORTHOLOGUE AFUA_6G05030)"/>
    <property type="match status" value="1"/>
</dbReference>
<dbReference type="InterPro" id="IPR002509">
    <property type="entry name" value="NODB_dom"/>
</dbReference>
<name>A0ABY8R0J6_9MICO</name>
<dbReference type="InterPro" id="IPR011330">
    <property type="entry name" value="Glyco_hydro/deAcase_b/a-brl"/>
</dbReference>
<dbReference type="PANTHER" id="PTHR47561">
    <property type="entry name" value="POLYSACCHARIDE DEACETYLASE FAMILY PROTEIN (AFU_ORTHOLOGUE AFUA_6G05030)"/>
    <property type="match status" value="1"/>
</dbReference>
<proteinExistence type="predicted"/>
<protein>
    <submittedName>
        <fullName evidence="2">Polysaccharide deacetylase family protein</fullName>
    </submittedName>
</protein>
<reference evidence="2 3" key="1">
    <citation type="submission" date="2023-05" db="EMBL/GenBank/DDBJ databases">
        <title>Lithophilousrod everest ZFBP1038 complete genpme.</title>
        <authorList>
            <person name="Tian M."/>
        </authorList>
    </citation>
    <scope>NUCLEOTIDE SEQUENCE [LARGE SCALE GENOMIC DNA]</scope>
    <source>
        <strain evidence="2 3">ZFBP1038</strain>
    </source>
</reference>
<dbReference type="Gene3D" id="3.20.20.370">
    <property type="entry name" value="Glycoside hydrolase/deacetylase"/>
    <property type="match status" value="1"/>
</dbReference>
<dbReference type="EMBL" id="CP090958">
    <property type="protein sequence ID" value="WGW13940.1"/>
    <property type="molecule type" value="Genomic_DNA"/>
</dbReference>
<keyword evidence="3" id="KW-1185">Reference proteome</keyword>
<feature type="domain" description="NodB homology" evidence="1">
    <location>
        <begin position="34"/>
        <end position="257"/>
    </location>
</feature>
<organism evidence="2 3">
    <name type="scientific">Saxibacter everestensis</name>
    <dbReference type="NCBI Taxonomy" id="2909229"/>
    <lineage>
        <taxon>Bacteria</taxon>
        <taxon>Bacillati</taxon>
        <taxon>Actinomycetota</taxon>
        <taxon>Actinomycetes</taxon>
        <taxon>Micrococcales</taxon>
        <taxon>Brevibacteriaceae</taxon>
        <taxon>Saxibacter</taxon>
    </lineage>
</organism>